<evidence type="ECO:0000313" key="3">
    <source>
        <dbReference type="Proteomes" id="UP000199337"/>
    </source>
</evidence>
<dbReference type="RefSeq" id="WP_092472528.1">
    <property type="nucleotide sequence ID" value="NZ_FOOX01000013.1"/>
</dbReference>
<sequence length="989" mass="110329">MTNLRIPSSTYRLQFNSEFSLHEARDLVPYLHDLGVTDLYASPLLQARQGSGYGYDVVDPTRLNRELGGEEAFAGLTEALRQRDMGLLLDIVPNHMAASAENRWWADVLRHGPDSPYAGYFDIDWQPGRPGLAGKVLLPIIASPYGEALENGELVLALAEDGFRVHYRGNPVPVRPDSYRDILGLGPAGTGGQPDPDPVPQQLEELLAALDKLPPRHDTGYPAAFREITGRLWQLYQTNSATRLLIDKSLQAINGIKGEPGSFTRLDKLLAGQHYLLAFWRPANREINYRRFFSISELVSVHAEDQHVFEATHDLVLRLCKAGLVTGLRIDHIDGLYDPEAYLGRLQERLTETGEHPGFYVVAEKILGHKKRGHTSDLGSELGGRGMSPTNEALPVSWPVYGTSGYDFLNLVNGLFVHGAGLTELGSIYRRHGAPEDSFQKMVYQLKKRAIARLFNSETRTLAEQLGRLAEQDRHGRDLALDQLEEAVVEVIACFPVYRTYLRDLTLTDRDREYIEKAVALVHRRNPGAERACEFLRRVLLLEFTPDQTQDQQQDWLHFVMRWQQFTGPVMAKGVEDSAMYVYNRLVSLNEVGGKPDAPPVSVAAFHRRNRAGLQRLPHSMNATSTHDTKRSEDVRARINVLSEIPTLWAGRLEQWRQWNNRHKSVWNSRPVPGGNMEQLIYQTLVGAWPLRENEVPGFKKRLADYLVKAAREAGRYTNWQQPDEDYEKALVQFAMSILDPGGDNPFRQDFIRFQATTAYYGALGSLAQVLLKITSPGVPDFYRGTELWDFSLVDPDNRRPVDFSARAAMLAQLREREAGGRAALTALARELLESWREGRVKLFLTYRALHYRRNHPGLFTGGEYIPVEAAGPGAGHICAFARRTGESWALVVVPRLLALFRTGNGGRGGTGKPAGAPPPLDPPLGEQVWGGHLLLLPDEAPGMWRNILTGENLTAEPAGPEADAPPGSKVLPLAAVWQSFPVALLAGA</sequence>
<dbReference type="PANTHER" id="PTHR10357">
    <property type="entry name" value="ALPHA-AMYLASE FAMILY MEMBER"/>
    <property type="match status" value="1"/>
</dbReference>
<dbReference type="OrthoDB" id="9805159at2"/>
<dbReference type="InterPro" id="IPR012767">
    <property type="entry name" value="Trehalose_TreY"/>
</dbReference>
<feature type="domain" description="Glycosyl hydrolase family 13 catalytic" evidence="1">
    <location>
        <begin position="8"/>
        <end position="525"/>
    </location>
</feature>
<dbReference type="EMBL" id="FOOX01000013">
    <property type="protein sequence ID" value="SFG97986.1"/>
    <property type="molecule type" value="Genomic_DNA"/>
</dbReference>
<dbReference type="GO" id="GO:0047470">
    <property type="term" value="F:(1,4)-alpha-D-glucan 1-alpha-D-glucosylmutase activity"/>
    <property type="evidence" value="ECO:0007669"/>
    <property type="project" value="TreeGrafter"/>
</dbReference>
<reference evidence="3" key="1">
    <citation type="submission" date="2016-10" db="EMBL/GenBank/DDBJ databases">
        <authorList>
            <person name="Varghese N."/>
            <person name="Submissions S."/>
        </authorList>
    </citation>
    <scope>NUCLEOTIDE SEQUENCE [LARGE SCALE GENOMIC DNA]</scope>
    <source>
        <strain evidence="3">DSM 17038</strain>
    </source>
</reference>
<dbReference type="Proteomes" id="UP000199337">
    <property type="component" value="Unassembled WGS sequence"/>
</dbReference>
<dbReference type="PANTHER" id="PTHR10357:SF216">
    <property type="entry name" value="MALTOOLIGOSYL TREHALOSE SYNTHASE-RELATED"/>
    <property type="match status" value="1"/>
</dbReference>
<proteinExistence type="predicted"/>
<accession>A0A1I2WCS8</accession>
<dbReference type="Gene3D" id="3.20.20.80">
    <property type="entry name" value="Glycosidases"/>
    <property type="match status" value="4"/>
</dbReference>
<dbReference type="SMART" id="SM00642">
    <property type="entry name" value="Aamy"/>
    <property type="match status" value="1"/>
</dbReference>
<organism evidence="2 3">
    <name type="scientific">Desulfotruncus arcticus DSM 17038</name>
    <dbReference type="NCBI Taxonomy" id="1121424"/>
    <lineage>
        <taxon>Bacteria</taxon>
        <taxon>Bacillati</taxon>
        <taxon>Bacillota</taxon>
        <taxon>Clostridia</taxon>
        <taxon>Eubacteriales</taxon>
        <taxon>Desulfallaceae</taxon>
        <taxon>Desulfotruncus</taxon>
    </lineage>
</organism>
<dbReference type="GO" id="GO:0030980">
    <property type="term" value="P:alpha-glucan catabolic process"/>
    <property type="evidence" value="ECO:0007669"/>
    <property type="project" value="TreeGrafter"/>
</dbReference>
<dbReference type="InterPro" id="IPR017853">
    <property type="entry name" value="GH"/>
</dbReference>
<dbReference type="GO" id="GO:0005992">
    <property type="term" value="P:trehalose biosynthetic process"/>
    <property type="evidence" value="ECO:0007669"/>
    <property type="project" value="TreeGrafter"/>
</dbReference>
<dbReference type="AlphaFoldDB" id="A0A1I2WCS8"/>
<dbReference type="NCBIfam" id="TIGR02401">
    <property type="entry name" value="trehalose_TreY"/>
    <property type="match status" value="1"/>
</dbReference>
<dbReference type="CDD" id="cd11336">
    <property type="entry name" value="AmyAc_MTSase"/>
    <property type="match status" value="1"/>
</dbReference>
<dbReference type="InterPro" id="IPR006047">
    <property type="entry name" value="GH13_cat_dom"/>
</dbReference>
<gene>
    <name evidence="2" type="ORF">SAMN05660649_03370</name>
</gene>
<keyword evidence="3" id="KW-1185">Reference proteome</keyword>
<evidence type="ECO:0000259" key="1">
    <source>
        <dbReference type="SMART" id="SM00642"/>
    </source>
</evidence>
<dbReference type="Pfam" id="PF00128">
    <property type="entry name" value="Alpha-amylase"/>
    <property type="match status" value="1"/>
</dbReference>
<dbReference type="SUPFAM" id="SSF51445">
    <property type="entry name" value="(Trans)glycosidases"/>
    <property type="match status" value="1"/>
</dbReference>
<dbReference type="STRING" id="341036.SAMN05660649_03370"/>
<protein>
    <submittedName>
        <fullName evidence="2">Maltooligosyl trehalose synthase</fullName>
    </submittedName>
</protein>
<evidence type="ECO:0000313" key="2">
    <source>
        <dbReference type="EMBL" id="SFG97986.1"/>
    </source>
</evidence>
<name>A0A1I2WCS8_9FIRM</name>